<organism evidence="6 7">
    <name type="scientific">Scyliorhinus torazame</name>
    <name type="common">Cloudy catshark</name>
    <name type="synonym">Catulus torazame</name>
    <dbReference type="NCBI Taxonomy" id="75743"/>
    <lineage>
        <taxon>Eukaryota</taxon>
        <taxon>Metazoa</taxon>
        <taxon>Chordata</taxon>
        <taxon>Craniata</taxon>
        <taxon>Vertebrata</taxon>
        <taxon>Chondrichthyes</taxon>
        <taxon>Elasmobranchii</taxon>
        <taxon>Galeomorphii</taxon>
        <taxon>Galeoidea</taxon>
        <taxon>Carcharhiniformes</taxon>
        <taxon>Scyliorhinidae</taxon>
        <taxon>Scyliorhinus</taxon>
    </lineage>
</organism>
<evidence type="ECO:0000256" key="4">
    <source>
        <dbReference type="SAM" id="MobiDB-lite"/>
    </source>
</evidence>
<evidence type="ECO:0000256" key="2">
    <source>
        <dbReference type="ARBA" id="ARBA00023176"/>
    </source>
</evidence>
<keyword evidence="1" id="KW-0808">Transferase</keyword>
<gene>
    <name evidence="6" type="ORF">scyTo_0008191</name>
</gene>
<dbReference type="OrthoDB" id="447510at2759"/>
<sequence length="372" mass="41839">MGEDSAKAQQLSAPITNTLRMQTNRHRLYLLKDGHANQLVIGEGIRQDLAKVNWEQTLMGKPTYESVKPHHLAIDRPSSKFLCFLRKHYGLASTIPQVNNFVVFESFFWDRHCAPEDQELPWPFNQSPSLTRTNSLGRSPYRQLGRPQINHQEALRHIRVAHPQSVNGARETDNLMTHRRRTSTPEQQGMVAMGNMYSRYNKKSAQSPECVVEKSRPADSDQDLPGKAEHLERGVTSQPDQPTQYVPPLDLEGLTCDSDSNRKPPCAGDIEPPPAPRGPERPLDGQRDPKAVSPLAKNPQALEGPSLGKPEQPPHVGGPRDDDRKVTSAQQAQREDEAASLRGSAIPWVELGVSLSAQWIRRKHEFRNTRPW</sequence>
<dbReference type="STRING" id="75743.A0A401P566"/>
<dbReference type="GO" id="GO:0019799">
    <property type="term" value="F:tubulin N-acetyltransferase activity"/>
    <property type="evidence" value="ECO:0007669"/>
    <property type="project" value="InterPro"/>
</dbReference>
<keyword evidence="7" id="KW-1185">Reference proteome</keyword>
<dbReference type="PANTHER" id="PTHR12327:SF0">
    <property type="entry name" value="ALPHA-TUBULIN N-ACETYLTRANSFERASE 1"/>
    <property type="match status" value="1"/>
</dbReference>
<dbReference type="PANTHER" id="PTHR12327">
    <property type="entry name" value="ALPHA-TUBULIN N-ACETYLTRANSFERASE 1"/>
    <property type="match status" value="1"/>
</dbReference>
<feature type="domain" description="N-acetyltransferase" evidence="5">
    <location>
        <begin position="1"/>
        <end position="108"/>
    </location>
</feature>
<accession>A0A401P566</accession>
<dbReference type="Pfam" id="PF05301">
    <property type="entry name" value="Acetyltransf_16"/>
    <property type="match status" value="2"/>
</dbReference>
<dbReference type="Proteomes" id="UP000288216">
    <property type="component" value="Unassembled WGS sequence"/>
</dbReference>
<evidence type="ECO:0000313" key="6">
    <source>
        <dbReference type="EMBL" id="GCB68220.1"/>
    </source>
</evidence>
<dbReference type="InterPro" id="IPR007965">
    <property type="entry name" value="GNAT_ATAT"/>
</dbReference>
<protein>
    <recommendedName>
        <fullName evidence="5">N-acetyltransferase domain-containing protein</fullName>
    </recommendedName>
</protein>
<evidence type="ECO:0000259" key="5">
    <source>
        <dbReference type="PROSITE" id="PS51730"/>
    </source>
</evidence>
<keyword evidence="2" id="KW-0168">Coated pit</keyword>
<dbReference type="PROSITE" id="PS51730">
    <property type="entry name" value="GNAT_ATAT"/>
    <property type="match status" value="1"/>
</dbReference>
<dbReference type="EMBL" id="BFAA01003090">
    <property type="protein sequence ID" value="GCB68220.1"/>
    <property type="molecule type" value="Genomic_DNA"/>
</dbReference>
<proteinExistence type="predicted"/>
<feature type="compositionally biased region" description="Basic and acidic residues" evidence="4">
    <location>
        <begin position="211"/>
        <end position="233"/>
    </location>
</feature>
<evidence type="ECO:0000313" key="7">
    <source>
        <dbReference type="Proteomes" id="UP000288216"/>
    </source>
</evidence>
<keyword evidence="3" id="KW-0012">Acyltransferase</keyword>
<feature type="compositionally biased region" description="Polar residues" evidence="4">
    <location>
        <begin position="235"/>
        <end position="244"/>
    </location>
</feature>
<dbReference type="AlphaFoldDB" id="A0A401P566"/>
<reference evidence="6 7" key="1">
    <citation type="journal article" date="2018" name="Nat. Ecol. Evol.">
        <title>Shark genomes provide insights into elasmobranch evolution and the origin of vertebrates.</title>
        <authorList>
            <person name="Hara Y"/>
            <person name="Yamaguchi K"/>
            <person name="Onimaru K"/>
            <person name="Kadota M"/>
            <person name="Koyanagi M"/>
            <person name="Keeley SD"/>
            <person name="Tatsumi K"/>
            <person name="Tanaka K"/>
            <person name="Motone F"/>
            <person name="Kageyama Y"/>
            <person name="Nozu R"/>
            <person name="Adachi N"/>
            <person name="Nishimura O"/>
            <person name="Nakagawa R"/>
            <person name="Tanegashima C"/>
            <person name="Kiyatake I"/>
            <person name="Matsumoto R"/>
            <person name="Murakumo K"/>
            <person name="Nishida K"/>
            <person name="Terakita A"/>
            <person name="Kuratani S"/>
            <person name="Sato K"/>
            <person name="Hyodo S Kuraku.S."/>
        </authorList>
    </citation>
    <scope>NUCLEOTIDE SEQUENCE [LARGE SCALE GENOMIC DNA]</scope>
</reference>
<dbReference type="Gene3D" id="3.40.630.30">
    <property type="match status" value="2"/>
</dbReference>
<comment type="caution">
    <text evidence="6">The sequence shown here is derived from an EMBL/GenBank/DDBJ whole genome shotgun (WGS) entry which is preliminary data.</text>
</comment>
<evidence type="ECO:0000256" key="3">
    <source>
        <dbReference type="ARBA" id="ARBA00023315"/>
    </source>
</evidence>
<dbReference type="OMA" id="CAGDIEP"/>
<dbReference type="GO" id="GO:0005905">
    <property type="term" value="C:clathrin-coated pit"/>
    <property type="evidence" value="ECO:0007669"/>
    <property type="project" value="UniProtKB-KW"/>
</dbReference>
<evidence type="ECO:0000256" key="1">
    <source>
        <dbReference type="ARBA" id="ARBA00022679"/>
    </source>
</evidence>
<feature type="region of interest" description="Disordered" evidence="4">
    <location>
        <begin position="201"/>
        <end position="347"/>
    </location>
</feature>
<dbReference type="InterPro" id="IPR038746">
    <property type="entry name" value="Atat"/>
</dbReference>
<feature type="compositionally biased region" description="Basic and acidic residues" evidence="4">
    <location>
        <begin position="278"/>
        <end position="290"/>
    </location>
</feature>
<keyword evidence="2" id="KW-0472">Membrane</keyword>
<name>A0A401P566_SCYTO</name>
<dbReference type="GO" id="GO:0005874">
    <property type="term" value="C:microtubule"/>
    <property type="evidence" value="ECO:0007669"/>
    <property type="project" value="InterPro"/>
</dbReference>